<dbReference type="GO" id="GO:0008270">
    <property type="term" value="F:zinc ion binding"/>
    <property type="evidence" value="ECO:0007669"/>
    <property type="project" value="InterPro"/>
</dbReference>
<dbReference type="SUPFAM" id="SSF57756">
    <property type="entry name" value="Retrovirus zinc finger-like domains"/>
    <property type="match status" value="1"/>
</dbReference>
<keyword evidence="4" id="KW-1185">Reference proteome</keyword>
<feature type="domain" description="Retrotransposon gag" evidence="2">
    <location>
        <begin position="60"/>
        <end position="128"/>
    </location>
</feature>
<protein>
    <recommendedName>
        <fullName evidence="2">Retrotransposon gag domain-containing protein</fullName>
    </recommendedName>
</protein>
<proteinExistence type="predicted"/>
<reference evidence="3 4" key="1">
    <citation type="journal article" date="2011" name="Science">
        <title>The ecoresponsive genome of Daphnia pulex.</title>
        <authorList>
            <person name="Colbourne J.K."/>
            <person name="Pfrender M.E."/>
            <person name="Gilbert D."/>
            <person name="Thomas W.K."/>
            <person name="Tucker A."/>
            <person name="Oakley T.H."/>
            <person name="Tokishita S."/>
            <person name="Aerts A."/>
            <person name="Arnold G.J."/>
            <person name="Basu M.K."/>
            <person name="Bauer D.J."/>
            <person name="Caceres C.E."/>
            <person name="Carmel L."/>
            <person name="Casola C."/>
            <person name="Choi J.H."/>
            <person name="Detter J.C."/>
            <person name="Dong Q."/>
            <person name="Dusheyko S."/>
            <person name="Eads B.D."/>
            <person name="Frohlich T."/>
            <person name="Geiler-Samerotte K.A."/>
            <person name="Gerlach D."/>
            <person name="Hatcher P."/>
            <person name="Jogdeo S."/>
            <person name="Krijgsveld J."/>
            <person name="Kriventseva E.V."/>
            <person name="Kultz D."/>
            <person name="Laforsch C."/>
            <person name="Lindquist E."/>
            <person name="Lopez J."/>
            <person name="Manak J.R."/>
            <person name="Muller J."/>
            <person name="Pangilinan J."/>
            <person name="Patwardhan R.P."/>
            <person name="Pitluck S."/>
            <person name="Pritham E.J."/>
            <person name="Rechtsteiner A."/>
            <person name="Rho M."/>
            <person name="Rogozin I.B."/>
            <person name="Sakarya O."/>
            <person name="Salamov A."/>
            <person name="Schaack S."/>
            <person name="Shapiro H."/>
            <person name="Shiga Y."/>
            <person name="Skalitzky C."/>
            <person name="Smith Z."/>
            <person name="Souvorov A."/>
            <person name="Sung W."/>
            <person name="Tang Z."/>
            <person name="Tsuchiya D."/>
            <person name="Tu H."/>
            <person name="Vos H."/>
            <person name="Wang M."/>
            <person name="Wolf Y.I."/>
            <person name="Yamagata H."/>
            <person name="Yamada T."/>
            <person name="Ye Y."/>
            <person name="Shaw J.R."/>
            <person name="Andrews J."/>
            <person name="Crease T.J."/>
            <person name="Tang H."/>
            <person name="Lucas S.M."/>
            <person name="Robertson H.M."/>
            <person name="Bork P."/>
            <person name="Koonin E.V."/>
            <person name="Zdobnov E.M."/>
            <person name="Grigoriev I.V."/>
            <person name="Lynch M."/>
            <person name="Boore J.L."/>
        </authorList>
    </citation>
    <scope>NUCLEOTIDE SEQUENCE [LARGE SCALE GENOMIC DNA]</scope>
</reference>
<sequence length="363" mass="40889">MNAAQAAAAAEEAQLSVEQSKLPLFHAEPGKDQFTGDQWLERFEKCRQAGNWNEARTTSYFYNSMRGKALKWYRMLSVAKINANDYAQLRMAFVESYGTQASQRVVITDFMSIKQGKTEPVQEYFSRIGDTSYNYKVKKPNADIRGPCIVVPEHRREALAEYMALPLAVRQEVHELEYEQFNNNDVSYLGLQFFIAGLHPDIQLDVIKSGTADLYEAFKIAHACETAMQNKKIHSANDVAKVNELELDAVADPEEREAVEAVRRQFAQKRMFSANNGSAYQPRTGGSSNYGSGSSNGNANRSAQPQSGQRKPNPAFGKTCHYCKKKNHFQSDCFKRKRDNAPMVQVKEVGENNDCESMLSSKN</sequence>
<dbReference type="HOGENOM" id="CLU_060621_0_0_1"/>
<organism evidence="3 4">
    <name type="scientific">Daphnia pulex</name>
    <name type="common">Water flea</name>
    <dbReference type="NCBI Taxonomy" id="6669"/>
    <lineage>
        <taxon>Eukaryota</taxon>
        <taxon>Metazoa</taxon>
        <taxon>Ecdysozoa</taxon>
        <taxon>Arthropoda</taxon>
        <taxon>Crustacea</taxon>
        <taxon>Branchiopoda</taxon>
        <taxon>Diplostraca</taxon>
        <taxon>Cladocera</taxon>
        <taxon>Anomopoda</taxon>
        <taxon>Daphniidae</taxon>
        <taxon>Daphnia</taxon>
    </lineage>
</organism>
<evidence type="ECO:0000313" key="4">
    <source>
        <dbReference type="Proteomes" id="UP000000305"/>
    </source>
</evidence>
<dbReference type="EMBL" id="GL733749">
    <property type="protein sequence ID" value="EFX62214.1"/>
    <property type="molecule type" value="Genomic_DNA"/>
</dbReference>
<evidence type="ECO:0000313" key="3">
    <source>
        <dbReference type="EMBL" id="EFX62214.1"/>
    </source>
</evidence>
<accession>E9I1B5</accession>
<dbReference type="PANTHER" id="PTHR33223">
    <property type="entry name" value="CCHC-TYPE DOMAIN-CONTAINING PROTEIN"/>
    <property type="match status" value="1"/>
</dbReference>
<feature type="region of interest" description="Disordered" evidence="1">
    <location>
        <begin position="334"/>
        <end position="363"/>
    </location>
</feature>
<dbReference type="Proteomes" id="UP000000305">
    <property type="component" value="Unassembled WGS sequence"/>
</dbReference>
<feature type="region of interest" description="Disordered" evidence="1">
    <location>
        <begin position="273"/>
        <end position="314"/>
    </location>
</feature>
<dbReference type="KEGG" id="dpx:DAPPUDRAFT_270798"/>
<feature type="compositionally biased region" description="Low complexity" evidence="1">
    <location>
        <begin position="285"/>
        <end position="298"/>
    </location>
</feature>
<dbReference type="InParanoid" id="E9I1B5"/>
<dbReference type="AlphaFoldDB" id="E9I1B5"/>
<feature type="compositionally biased region" description="Polar residues" evidence="1">
    <location>
        <begin position="299"/>
        <end position="310"/>
    </location>
</feature>
<evidence type="ECO:0000256" key="1">
    <source>
        <dbReference type="SAM" id="MobiDB-lite"/>
    </source>
</evidence>
<dbReference type="GO" id="GO:0003676">
    <property type="term" value="F:nucleic acid binding"/>
    <property type="evidence" value="ECO:0007669"/>
    <property type="project" value="InterPro"/>
</dbReference>
<evidence type="ECO:0000259" key="2">
    <source>
        <dbReference type="Pfam" id="PF03732"/>
    </source>
</evidence>
<dbReference type="InterPro" id="IPR036875">
    <property type="entry name" value="Znf_CCHC_sf"/>
</dbReference>
<dbReference type="PhylomeDB" id="E9I1B5"/>
<gene>
    <name evidence="3" type="ORF">DAPPUDRAFT_270798</name>
</gene>
<name>E9I1B5_DAPPU</name>
<dbReference type="Pfam" id="PF03732">
    <property type="entry name" value="Retrotrans_gag"/>
    <property type="match status" value="1"/>
</dbReference>
<dbReference type="InterPro" id="IPR005162">
    <property type="entry name" value="Retrotrans_gag_dom"/>
</dbReference>
<dbReference type="PANTHER" id="PTHR33223:SF6">
    <property type="entry name" value="CCHC-TYPE DOMAIN-CONTAINING PROTEIN"/>
    <property type="match status" value="1"/>
</dbReference>